<dbReference type="SUPFAM" id="SSF55781">
    <property type="entry name" value="GAF domain-like"/>
    <property type="match status" value="2"/>
</dbReference>
<evidence type="ECO:0000259" key="4">
    <source>
        <dbReference type="PROSITE" id="PS50883"/>
    </source>
</evidence>
<dbReference type="SMART" id="SM00052">
    <property type="entry name" value="EAL"/>
    <property type="match status" value="1"/>
</dbReference>
<dbReference type="RefSeq" id="WP_309766788.1">
    <property type="nucleotide sequence ID" value="NZ_JARWAI010000002.1"/>
</dbReference>
<keyword evidence="7" id="KW-1185">Reference proteome</keyword>
<dbReference type="PROSITE" id="PS50112">
    <property type="entry name" value="PAS"/>
    <property type="match status" value="2"/>
</dbReference>
<protein>
    <submittedName>
        <fullName evidence="6">EAL domain-containing protein</fullName>
    </submittedName>
</protein>
<feature type="domain" description="PAS" evidence="2">
    <location>
        <begin position="162"/>
        <end position="233"/>
    </location>
</feature>
<sequence>MVSPAGHHNEAQRLFTLKRYTLGDQTQDPELDRITRLTATLCQMPIGLITLVDDTHAWCKSGIGSATASIPRDDAFCTHTIATADLLEVPDAAQDPRFAHLPLVVEPPEIRFYAGVPLIAHNGQAIGSLCVMDMRPRQLTPLQRELLSQLANNVMLQLECHLASRGQHAISQAGIGIWEMDIPSRDTYWNDVIYQLYGIGENDDINMFRHLNVYVDEDKARLQQALDAAADHQRAFSDIYQLVTPKGLERWVRITGNPVMTNGHVAQLIGTMIDVTPRKRIETQLLKQQALEHAIMRAQASFIDERDNTQALNLLLDDLLALTDSEYGFIGEVLRDQQQAPYLVAHAITDITWDAASRDFYAQNAPSGMIFSNLDTLFGHAMRHEEVVIANQPDQDPRRGGLPPGHPPLNAFLGVPIHLHGHCIAMIGLANRPGGYDTALVDFLAPLLGSIGQLVNSLRVHRQQRDDQNAIARLSMVAKKTSNGVVITDTRGRIEWINEGFTRLSGYTLDDAKGKTPGELLQGSQTDPDTLARISKALANKQGFEEELLNYRQDGSPYWVHISCNPLPESENGSEGFIAIQSDISDSKAHEEALYKAANIDELTGLANRRLVKEKLARYCLEATDDQPINVHVMNLDDFKRLNELLGYQAGNDLLVSVARRLATLTDCDGVCGRLSGDEFAVVTRSAITASSLQRCIHETLYLAGQPIKLSTCVGTTYYPHDNGDPDTLIRHAYQALYQAKAAGPSQQAVYNPDEEQSTRNRQKQRSAIHAGLAKGEFQLFYQPQVNLQSQEVIGVEALIRWQHPQEGLLSPAAFLPLVEGTDLEYDLGEWVIEAALKQQTLWQQQSIDLPTSVNISPRHLLHPGFLPRLQSLLDAYPHIESRQLSLEILESATFDDMQAALAVLSACHTLGIDVALDDFGTGYSSLAYFRRLPVQLIKVDRDFVRDMLSSQDDRAIVESIIFLARKFSRPVLAEGVETMAHASALLALGCHLAQGYGIARPMPAVEIPTWLAQWQAQRCGH</sequence>
<dbReference type="PANTHER" id="PTHR44757:SF2">
    <property type="entry name" value="BIOFILM ARCHITECTURE MAINTENANCE PROTEIN MBAA"/>
    <property type="match status" value="1"/>
</dbReference>
<dbReference type="SMART" id="SM00086">
    <property type="entry name" value="PAC"/>
    <property type="match status" value="2"/>
</dbReference>
<feature type="domain" description="PAS" evidence="2">
    <location>
        <begin position="470"/>
        <end position="516"/>
    </location>
</feature>
<dbReference type="Gene3D" id="3.30.450.40">
    <property type="match status" value="2"/>
</dbReference>
<feature type="domain" description="GGDEF" evidence="5">
    <location>
        <begin position="627"/>
        <end position="753"/>
    </location>
</feature>
<dbReference type="Proteomes" id="UP001269267">
    <property type="component" value="Unassembled WGS sequence"/>
</dbReference>
<evidence type="ECO:0000259" key="3">
    <source>
        <dbReference type="PROSITE" id="PS50113"/>
    </source>
</evidence>
<dbReference type="InterPro" id="IPR003018">
    <property type="entry name" value="GAF"/>
</dbReference>
<dbReference type="PANTHER" id="PTHR44757">
    <property type="entry name" value="DIGUANYLATE CYCLASE DGCP"/>
    <property type="match status" value="1"/>
</dbReference>
<dbReference type="InterPro" id="IPR035965">
    <property type="entry name" value="PAS-like_dom_sf"/>
</dbReference>
<dbReference type="Pfam" id="PF08447">
    <property type="entry name" value="PAS_3"/>
    <property type="match status" value="1"/>
</dbReference>
<dbReference type="InterPro" id="IPR000700">
    <property type="entry name" value="PAS-assoc_C"/>
</dbReference>
<evidence type="ECO:0000259" key="2">
    <source>
        <dbReference type="PROSITE" id="PS50112"/>
    </source>
</evidence>
<evidence type="ECO:0000256" key="1">
    <source>
        <dbReference type="SAM" id="MobiDB-lite"/>
    </source>
</evidence>
<dbReference type="Pfam" id="PF13185">
    <property type="entry name" value="GAF_2"/>
    <property type="match status" value="1"/>
</dbReference>
<dbReference type="NCBIfam" id="TIGR00229">
    <property type="entry name" value="sensory_box"/>
    <property type="match status" value="2"/>
</dbReference>
<dbReference type="InterPro" id="IPR029016">
    <property type="entry name" value="GAF-like_dom_sf"/>
</dbReference>
<feature type="domain" description="PAC" evidence="3">
    <location>
        <begin position="236"/>
        <end position="287"/>
    </location>
</feature>
<dbReference type="InterPro" id="IPR043128">
    <property type="entry name" value="Rev_trsase/Diguanyl_cyclase"/>
</dbReference>
<dbReference type="Pfam" id="PF00563">
    <property type="entry name" value="EAL"/>
    <property type="match status" value="1"/>
</dbReference>
<dbReference type="SUPFAM" id="SSF55785">
    <property type="entry name" value="PYP-like sensor domain (PAS domain)"/>
    <property type="match status" value="2"/>
</dbReference>
<dbReference type="InterPro" id="IPR013655">
    <property type="entry name" value="PAS_fold_3"/>
</dbReference>
<dbReference type="InterPro" id="IPR035919">
    <property type="entry name" value="EAL_sf"/>
</dbReference>
<dbReference type="InterPro" id="IPR029787">
    <property type="entry name" value="Nucleotide_cyclase"/>
</dbReference>
<dbReference type="PROSITE" id="PS50887">
    <property type="entry name" value="GGDEF"/>
    <property type="match status" value="1"/>
</dbReference>
<dbReference type="Pfam" id="PF01590">
    <property type="entry name" value="GAF"/>
    <property type="match status" value="1"/>
</dbReference>
<dbReference type="CDD" id="cd01948">
    <property type="entry name" value="EAL"/>
    <property type="match status" value="1"/>
</dbReference>
<organism evidence="6 7">
    <name type="scientific">Vreelandella gomseomensis</name>
    <dbReference type="NCBI Taxonomy" id="370766"/>
    <lineage>
        <taxon>Bacteria</taxon>
        <taxon>Pseudomonadati</taxon>
        <taxon>Pseudomonadota</taxon>
        <taxon>Gammaproteobacteria</taxon>
        <taxon>Oceanospirillales</taxon>
        <taxon>Halomonadaceae</taxon>
        <taxon>Vreelandella</taxon>
    </lineage>
</organism>
<gene>
    <name evidence="6" type="ORF">QC815_02530</name>
</gene>
<dbReference type="EMBL" id="JARWAI010000002">
    <property type="protein sequence ID" value="MDR5873788.1"/>
    <property type="molecule type" value="Genomic_DNA"/>
</dbReference>
<dbReference type="Gene3D" id="3.20.20.450">
    <property type="entry name" value="EAL domain"/>
    <property type="match status" value="1"/>
</dbReference>
<feature type="domain" description="PAC" evidence="3">
    <location>
        <begin position="542"/>
        <end position="596"/>
    </location>
</feature>
<feature type="region of interest" description="Disordered" evidence="1">
    <location>
        <begin position="745"/>
        <end position="766"/>
    </location>
</feature>
<dbReference type="Pfam" id="PF13426">
    <property type="entry name" value="PAS_9"/>
    <property type="match status" value="1"/>
</dbReference>
<dbReference type="Pfam" id="PF00990">
    <property type="entry name" value="GGDEF"/>
    <property type="match status" value="1"/>
</dbReference>
<evidence type="ECO:0000259" key="5">
    <source>
        <dbReference type="PROSITE" id="PS50887"/>
    </source>
</evidence>
<dbReference type="InterPro" id="IPR001610">
    <property type="entry name" value="PAC"/>
</dbReference>
<dbReference type="SMART" id="SM00091">
    <property type="entry name" value="PAS"/>
    <property type="match status" value="2"/>
</dbReference>
<feature type="domain" description="EAL" evidence="4">
    <location>
        <begin position="762"/>
        <end position="1016"/>
    </location>
</feature>
<proteinExistence type="predicted"/>
<accession>A0ABU1G9R5</accession>
<dbReference type="SMART" id="SM00267">
    <property type="entry name" value="GGDEF"/>
    <property type="match status" value="1"/>
</dbReference>
<dbReference type="InterPro" id="IPR000014">
    <property type="entry name" value="PAS"/>
</dbReference>
<dbReference type="SUPFAM" id="SSF55073">
    <property type="entry name" value="Nucleotide cyclase"/>
    <property type="match status" value="1"/>
</dbReference>
<comment type="caution">
    <text evidence="6">The sequence shown here is derived from an EMBL/GenBank/DDBJ whole genome shotgun (WGS) entry which is preliminary data.</text>
</comment>
<dbReference type="InterPro" id="IPR052155">
    <property type="entry name" value="Biofilm_reg_signaling"/>
</dbReference>
<dbReference type="InterPro" id="IPR001633">
    <property type="entry name" value="EAL_dom"/>
</dbReference>
<dbReference type="Gene3D" id="3.30.70.270">
    <property type="match status" value="1"/>
</dbReference>
<dbReference type="PROSITE" id="PS50883">
    <property type="entry name" value="EAL"/>
    <property type="match status" value="1"/>
</dbReference>
<dbReference type="PROSITE" id="PS50113">
    <property type="entry name" value="PAC"/>
    <property type="match status" value="2"/>
</dbReference>
<evidence type="ECO:0000313" key="7">
    <source>
        <dbReference type="Proteomes" id="UP001269267"/>
    </source>
</evidence>
<dbReference type="InterPro" id="IPR000160">
    <property type="entry name" value="GGDEF_dom"/>
</dbReference>
<dbReference type="NCBIfam" id="TIGR00254">
    <property type="entry name" value="GGDEF"/>
    <property type="match status" value="1"/>
</dbReference>
<dbReference type="Gene3D" id="3.30.450.20">
    <property type="entry name" value="PAS domain"/>
    <property type="match status" value="2"/>
</dbReference>
<reference evidence="6 7" key="1">
    <citation type="submission" date="2023-04" db="EMBL/GenBank/DDBJ databases">
        <title>A long-awaited taxogenomic arrangement of the family Halomonadaceae.</title>
        <authorList>
            <person name="De La Haba R."/>
            <person name="Chuvochina M."/>
            <person name="Wittouck S."/>
            <person name="Arahal D.R."/>
            <person name="Sanchez-Porro C."/>
            <person name="Hugenholtz P."/>
            <person name="Ventosa A."/>
        </authorList>
    </citation>
    <scope>NUCLEOTIDE SEQUENCE [LARGE SCALE GENOMIC DNA]</scope>
    <source>
        <strain evidence="6 7">DSM 18042</strain>
    </source>
</reference>
<evidence type="ECO:0000313" key="6">
    <source>
        <dbReference type="EMBL" id="MDR5873788.1"/>
    </source>
</evidence>
<dbReference type="SUPFAM" id="SSF141868">
    <property type="entry name" value="EAL domain-like"/>
    <property type="match status" value="1"/>
</dbReference>
<dbReference type="CDD" id="cd00130">
    <property type="entry name" value="PAS"/>
    <property type="match status" value="2"/>
</dbReference>
<name>A0ABU1G9R5_9GAMM</name>
<dbReference type="CDD" id="cd01949">
    <property type="entry name" value="GGDEF"/>
    <property type="match status" value="1"/>
</dbReference>
<dbReference type="SMART" id="SM00065">
    <property type="entry name" value="GAF"/>
    <property type="match status" value="2"/>
</dbReference>